<keyword evidence="1" id="KW-0732">Signal</keyword>
<sequence>MSHLGATKYFTVFLPLVFAILFAFASAWPEAPLWTDKDPCPSIIRAIVPSYKPFGRWEAVHNAMKSCSNITELDLRMVGASCTEFPDGYNLPFRSDGSDRYLSAPQILSLYDYKFHESEWEDMRSGTPHWANDDGSWPVSNSTNSVIRWATEMYYRSRWKLDQLSYGYKYAAGLADYSRWQGHGIAQRWYDQRHTPIERLSMENIQLWLEAMDFSKVHTLSIEYGGTQPEGKGLLVDLPPALTALTNLSIQGRWLNRRTYLAEWEAAPGPLSKNKWSSSPPPPARDFILALPPTLKKLTWTKSETVQEDIFDSVLKHHGASLEHLEWANHEGGFKPRPILTEDQLRSLGKWAPGLTSLTIDLERRNRTLPQDELNILAETLPKLRRLVVNLNLLDEGLLMNNTGYKDKKKHASDSVLDVEEGLDLFQGLRKAKVGEKFDSVEFRQGEWTDDWPFGESLWEYRYWVRCWLVEKDGGPGARCKSGRENAFEADFW</sequence>
<dbReference type="AlphaFoldDB" id="A0A8J5TZ19"/>
<feature type="signal peptide" evidence="1">
    <location>
        <begin position="1"/>
        <end position="27"/>
    </location>
</feature>
<reference evidence="2" key="1">
    <citation type="submission" date="2021-04" db="EMBL/GenBank/DDBJ databases">
        <title>First draft genome resource for Brassicaceae pathogens Fusarium oxysporum f. sp. raphani and Fusarium oxysporum f. sp. rapae.</title>
        <authorList>
            <person name="Asai S."/>
        </authorList>
    </citation>
    <scope>NUCLEOTIDE SEQUENCE</scope>
    <source>
        <strain evidence="2">Tf1208</strain>
    </source>
</reference>
<dbReference type="EMBL" id="JAELUQ010000012">
    <property type="protein sequence ID" value="KAG7404812.1"/>
    <property type="molecule type" value="Genomic_DNA"/>
</dbReference>
<proteinExistence type="predicted"/>
<gene>
    <name evidence="2" type="ORF">Forpe1208_v015471</name>
</gene>
<feature type="chain" id="PRO_5035255545" evidence="1">
    <location>
        <begin position="28"/>
        <end position="493"/>
    </location>
</feature>
<dbReference type="Proteomes" id="UP000694050">
    <property type="component" value="Unassembled WGS sequence"/>
</dbReference>
<evidence type="ECO:0000313" key="3">
    <source>
        <dbReference type="Proteomes" id="UP000694050"/>
    </source>
</evidence>
<comment type="caution">
    <text evidence="2">The sequence shown here is derived from an EMBL/GenBank/DDBJ whole genome shotgun (WGS) entry which is preliminary data.</text>
</comment>
<name>A0A8J5TZ19_FUSOX</name>
<protein>
    <submittedName>
        <fullName evidence="2">Uncharacterized protein</fullName>
    </submittedName>
</protein>
<evidence type="ECO:0000256" key="1">
    <source>
        <dbReference type="SAM" id="SignalP"/>
    </source>
</evidence>
<accession>A0A8J5TZ19</accession>
<evidence type="ECO:0000313" key="2">
    <source>
        <dbReference type="EMBL" id="KAG7404812.1"/>
    </source>
</evidence>
<organism evidence="2 3">
    <name type="scientific">Fusarium oxysporum f. sp. rapae</name>
    <dbReference type="NCBI Taxonomy" id="485398"/>
    <lineage>
        <taxon>Eukaryota</taxon>
        <taxon>Fungi</taxon>
        <taxon>Dikarya</taxon>
        <taxon>Ascomycota</taxon>
        <taxon>Pezizomycotina</taxon>
        <taxon>Sordariomycetes</taxon>
        <taxon>Hypocreomycetidae</taxon>
        <taxon>Hypocreales</taxon>
        <taxon>Nectriaceae</taxon>
        <taxon>Fusarium</taxon>
        <taxon>Fusarium oxysporum species complex</taxon>
    </lineage>
</organism>